<dbReference type="Pfam" id="PF00403">
    <property type="entry name" value="HMA"/>
    <property type="match status" value="1"/>
</dbReference>
<name>A0A1B2BI31_9ERIC</name>
<keyword evidence="12" id="KW-0732">Signal</keyword>
<dbReference type="GO" id="GO:0005507">
    <property type="term" value="F:copper ion binding"/>
    <property type="evidence" value="ECO:0007669"/>
    <property type="project" value="InterPro"/>
</dbReference>
<comment type="subcellular location">
    <subcellularLocation>
        <location evidence="2">Membrane</location>
        <topology evidence="2">Peripheral membrane protein</topology>
    </subcellularLocation>
    <subcellularLocation>
        <location evidence="3">Plastid</location>
        <location evidence="3">Chloroplast</location>
    </subcellularLocation>
</comment>
<dbReference type="InterPro" id="IPR036423">
    <property type="entry name" value="SOD-like_Cu/Zn_dom_sf"/>
</dbReference>
<dbReference type="FunFam" id="3.30.70.100:FF:000042">
    <property type="entry name" value="Copper chaperone for superoxide dismutase"/>
    <property type="match status" value="1"/>
</dbReference>
<evidence type="ECO:0000256" key="8">
    <source>
        <dbReference type="ARBA" id="ARBA00023008"/>
    </source>
</evidence>
<dbReference type="InterPro" id="IPR024134">
    <property type="entry name" value="SOD_Cu/Zn_/chaperone"/>
</dbReference>
<comment type="similarity">
    <text evidence="10">In the C-terminal section; belongs to the Cu-Zn superoxide dismutase family.</text>
</comment>
<evidence type="ECO:0000256" key="10">
    <source>
        <dbReference type="ARBA" id="ARBA00025798"/>
    </source>
</evidence>
<evidence type="ECO:0000256" key="6">
    <source>
        <dbReference type="ARBA" id="ARBA00022723"/>
    </source>
</evidence>
<keyword evidence="9" id="KW-0143">Chaperone</keyword>
<evidence type="ECO:0000256" key="11">
    <source>
        <dbReference type="ARBA" id="ARBA00032899"/>
    </source>
</evidence>
<dbReference type="SUPFAM" id="SSF49329">
    <property type="entry name" value="Cu,Zn superoxide dismutase-like"/>
    <property type="match status" value="1"/>
</dbReference>
<evidence type="ECO:0000313" key="14">
    <source>
        <dbReference type="EMBL" id="ANY40011.1"/>
    </source>
</evidence>
<gene>
    <name evidence="14" type="primary">SOD</name>
</gene>
<dbReference type="GO" id="GO:0016020">
    <property type="term" value="C:membrane"/>
    <property type="evidence" value="ECO:0007669"/>
    <property type="project" value="UniProtKB-SubCell"/>
</dbReference>
<evidence type="ECO:0000256" key="5">
    <source>
        <dbReference type="ARBA" id="ARBA00022640"/>
    </source>
</evidence>
<proteinExistence type="inferred from homology"/>
<evidence type="ECO:0000256" key="3">
    <source>
        <dbReference type="ARBA" id="ARBA00004229"/>
    </source>
</evidence>
<dbReference type="CDD" id="cd00371">
    <property type="entry name" value="HMA"/>
    <property type="match status" value="1"/>
</dbReference>
<accession>A0A1B2BI31</accession>
<evidence type="ECO:0000256" key="9">
    <source>
        <dbReference type="ARBA" id="ARBA00023186"/>
    </source>
</evidence>
<dbReference type="SUPFAM" id="SSF55008">
    <property type="entry name" value="HMA, heavy metal-associated domain"/>
    <property type="match status" value="1"/>
</dbReference>
<evidence type="ECO:0000256" key="4">
    <source>
        <dbReference type="ARBA" id="ARBA00022528"/>
    </source>
</evidence>
<feature type="chain" id="PRO_5008534478" description="Superoxide dismutase copper chaperone" evidence="12">
    <location>
        <begin position="18"/>
        <end position="328"/>
    </location>
</feature>
<evidence type="ECO:0000256" key="12">
    <source>
        <dbReference type="SAM" id="SignalP"/>
    </source>
</evidence>
<evidence type="ECO:0000259" key="13">
    <source>
        <dbReference type="PROSITE" id="PS50846"/>
    </source>
</evidence>
<feature type="domain" description="HMA" evidence="13">
    <location>
        <begin position="95"/>
        <end position="158"/>
    </location>
</feature>
<comment type="cofactor">
    <cofactor evidence="1">
        <name>Cu(2+)</name>
        <dbReference type="ChEBI" id="CHEBI:29036"/>
    </cofactor>
</comment>
<dbReference type="GO" id="GO:0006801">
    <property type="term" value="P:superoxide metabolic process"/>
    <property type="evidence" value="ECO:0007669"/>
    <property type="project" value="InterPro"/>
</dbReference>
<dbReference type="GO" id="GO:0009507">
    <property type="term" value="C:chloroplast"/>
    <property type="evidence" value="ECO:0007669"/>
    <property type="project" value="UniProtKB-SubCell"/>
</dbReference>
<evidence type="ECO:0000256" key="2">
    <source>
        <dbReference type="ARBA" id="ARBA00004170"/>
    </source>
</evidence>
<dbReference type="InterPro" id="IPR006121">
    <property type="entry name" value="HMA_dom"/>
</dbReference>
<dbReference type="Gene3D" id="2.60.40.200">
    <property type="entry name" value="Superoxide dismutase, copper/zinc binding domain"/>
    <property type="match status" value="1"/>
</dbReference>
<dbReference type="FunFam" id="2.60.40.200:FF:000006">
    <property type="entry name" value="Copper chaperone for superoxide dismutase"/>
    <property type="match status" value="1"/>
</dbReference>
<reference evidence="14" key="1">
    <citation type="submission" date="2015-07" db="EMBL/GenBank/DDBJ databases">
        <authorList>
            <person name="Noorani M."/>
        </authorList>
    </citation>
    <scope>NUCLEOTIDE SEQUENCE</scope>
</reference>
<feature type="signal peptide" evidence="12">
    <location>
        <begin position="1"/>
        <end position="17"/>
    </location>
</feature>
<keyword evidence="4" id="KW-0150">Chloroplast</keyword>
<evidence type="ECO:0000256" key="7">
    <source>
        <dbReference type="ARBA" id="ARBA00022946"/>
    </source>
</evidence>
<protein>
    <recommendedName>
        <fullName evidence="11">Superoxide dismutase copper chaperone</fullName>
    </recommendedName>
</protein>
<organism evidence="14">
    <name type="scientific">Phlox subulata</name>
    <dbReference type="NCBI Taxonomy" id="103544"/>
    <lineage>
        <taxon>Eukaryota</taxon>
        <taxon>Viridiplantae</taxon>
        <taxon>Streptophyta</taxon>
        <taxon>Embryophyta</taxon>
        <taxon>Tracheophyta</taxon>
        <taxon>Spermatophyta</taxon>
        <taxon>Magnoliopsida</taxon>
        <taxon>eudicotyledons</taxon>
        <taxon>Gunneridae</taxon>
        <taxon>Pentapetalae</taxon>
        <taxon>asterids</taxon>
        <taxon>Ericales</taxon>
        <taxon>Polemoniaceae</taxon>
        <taxon>Phlox</taxon>
    </lineage>
</organism>
<dbReference type="Gene3D" id="3.30.70.100">
    <property type="match status" value="1"/>
</dbReference>
<dbReference type="InterPro" id="IPR036163">
    <property type="entry name" value="HMA_dom_sf"/>
</dbReference>
<dbReference type="Pfam" id="PF00080">
    <property type="entry name" value="Sod_Cu"/>
    <property type="match status" value="1"/>
</dbReference>
<sequence length="328" mass="34729">MAFLRLVAATTTTVVVAATALPSLSSLSSASPSPTSPPLLTFKNLAFSSVSSNSILRPHRFSLVKGFASPPSALHMDAPSSDHLISSQNGSELPELLTEYMVDMKCDGCVNAVKSKLLTLDGIKNVEVDLSSQVVRVLGSSPVKAMTEALEQTGRKARLIGQGVPEDFLVSAAVAEFKGPHIFGVVRIAQVNMELARIEANFSGLSPGKHGWSINEFGDLTEGPSSTGKIFNPTNNLEGKQPVGDLGTLDVDEKGEAFFSGIKEKLRIVDLIGRALVVYETEDKSDRGLAAAVIARSAGVGENYKKLCTCDGTVIWDATSTDFVTSKV</sequence>
<evidence type="ECO:0000256" key="1">
    <source>
        <dbReference type="ARBA" id="ARBA00001973"/>
    </source>
</evidence>
<keyword evidence="5" id="KW-0934">Plastid</keyword>
<keyword evidence="7" id="KW-0809">Transit peptide</keyword>
<dbReference type="GO" id="GO:0009626">
    <property type="term" value="P:plant-type hypersensitive response"/>
    <property type="evidence" value="ECO:0007669"/>
    <property type="project" value="UniProtKB-KW"/>
</dbReference>
<dbReference type="EMBL" id="KT337407">
    <property type="protein sequence ID" value="ANY40011.1"/>
    <property type="molecule type" value="Genomic_DNA"/>
</dbReference>
<keyword evidence="6" id="KW-0479">Metal-binding</keyword>
<dbReference type="PANTHER" id="PTHR10003">
    <property type="entry name" value="SUPEROXIDE DISMUTASE CU-ZN -RELATED"/>
    <property type="match status" value="1"/>
</dbReference>
<keyword evidence="8" id="KW-0186">Copper</keyword>
<dbReference type="InterPro" id="IPR001424">
    <property type="entry name" value="SOD_Cu_Zn_dom"/>
</dbReference>
<dbReference type="AlphaFoldDB" id="A0A1B2BI31"/>
<dbReference type="PROSITE" id="PS50846">
    <property type="entry name" value="HMA_2"/>
    <property type="match status" value="1"/>
</dbReference>